<sequence length="93" mass="10874">TSQETDRRSLKTPTPKLTKQHIGTHRRSSDVDPEGKPNKFTRRREEKEDLSMDEEEDLERSERAGRKRGKMGSNAKRGGEVRRKIKEIENQNQ</sequence>
<organism evidence="2 3">
    <name type="scientific">Biomphalaria pfeifferi</name>
    <name type="common">Bloodfluke planorb</name>
    <name type="synonym">Freshwater snail</name>
    <dbReference type="NCBI Taxonomy" id="112525"/>
    <lineage>
        <taxon>Eukaryota</taxon>
        <taxon>Metazoa</taxon>
        <taxon>Spiralia</taxon>
        <taxon>Lophotrochozoa</taxon>
        <taxon>Mollusca</taxon>
        <taxon>Gastropoda</taxon>
        <taxon>Heterobranchia</taxon>
        <taxon>Euthyneura</taxon>
        <taxon>Panpulmonata</taxon>
        <taxon>Hygrophila</taxon>
        <taxon>Lymnaeoidea</taxon>
        <taxon>Planorbidae</taxon>
        <taxon>Biomphalaria</taxon>
    </lineage>
</organism>
<evidence type="ECO:0000256" key="1">
    <source>
        <dbReference type="SAM" id="MobiDB-lite"/>
    </source>
</evidence>
<comment type="caution">
    <text evidence="2">The sequence shown here is derived from an EMBL/GenBank/DDBJ whole genome shotgun (WGS) entry which is preliminary data.</text>
</comment>
<dbReference type="EMBL" id="JASAOG010000062">
    <property type="protein sequence ID" value="KAK0056395.1"/>
    <property type="molecule type" value="Genomic_DNA"/>
</dbReference>
<evidence type="ECO:0000313" key="3">
    <source>
        <dbReference type="Proteomes" id="UP001233172"/>
    </source>
</evidence>
<keyword evidence="3" id="KW-1185">Reference proteome</keyword>
<gene>
    <name evidence="2" type="ORF">Bpfe_014175</name>
</gene>
<evidence type="ECO:0000313" key="2">
    <source>
        <dbReference type="EMBL" id="KAK0056395.1"/>
    </source>
</evidence>
<name>A0AAD8BKS0_BIOPF</name>
<feature type="non-terminal residue" evidence="2">
    <location>
        <position position="1"/>
    </location>
</feature>
<dbReference type="AlphaFoldDB" id="A0AAD8BKS0"/>
<accession>A0AAD8BKS0</accession>
<feature type="compositionally biased region" description="Basic and acidic residues" evidence="1">
    <location>
        <begin position="77"/>
        <end position="93"/>
    </location>
</feature>
<reference evidence="2" key="1">
    <citation type="journal article" date="2023" name="PLoS Negl. Trop. Dis.">
        <title>A genome sequence for Biomphalaria pfeifferi, the major vector snail for the human-infecting parasite Schistosoma mansoni.</title>
        <authorList>
            <person name="Bu L."/>
            <person name="Lu L."/>
            <person name="Laidemitt M.R."/>
            <person name="Zhang S.M."/>
            <person name="Mutuku M."/>
            <person name="Mkoji G."/>
            <person name="Steinauer M."/>
            <person name="Loker E.S."/>
        </authorList>
    </citation>
    <scope>NUCLEOTIDE SEQUENCE</scope>
    <source>
        <strain evidence="2">KasaAsao</strain>
    </source>
</reference>
<protein>
    <submittedName>
        <fullName evidence="2">Uncharacterized protein</fullName>
    </submittedName>
</protein>
<proteinExistence type="predicted"/>
<reference evidence="2" key="2">
    <citation type="submission" date="2023-04" db="EMBL/GenBank/DDBJ databases">
        <authorList>
            <person name="Bu L."/>
            <person name="Lu L."/>
            <person name="Laidemitt M.R."/>
            <person name="Zhang S.M."/>
            <person name="Mutuku M."/>
            <person name="Mkoji G."/>
            <person name="Steinauer M."/>
            <person name="Loker E.S."/>
        </authorList>
    </citation>
    <scope>NUCLEOTIDE SEQUENCE</scope>
    <source>
        <strain evidence="2">KasaAsao</strain>
        <tissue evidence="2">Whole Snail</tissue>
    </source>
</reference>
<dbReference type="Proteomes" id="UP001233172">
    <property type="component" value="Unassembled WGS sequence"/>
</dbReference>
<feature type="region of interest" description="Disordered" evidence="1">
    <location>
        <begin position="1"/>
        <end position="93"/>
    </location>
</feature>
<feature type="compositionally biased region" description="Basic and acidic residues" evidence="1">
    <location>
        <begin position="27"/>
        <end position="50"/>
    </location>
</feature>
<feature type="non-terminal residue" evidence="2">
    <location>
        <position position="93"/>
    </location>
</feature>